<reference evidence="2" key="1">
    <citation type="journal article" date="2019" name="Int. J. Syst. Evol. Microbiol.">
        <title>The Global Catalogue of Microorganisms (GCM) 10K type strain sequencing project: providing services to taxonomists for standard genome sequencing and annotation.</title>
        <authorList>
            <consortium name="The Broad Institute Genomics Platform"/>
            <consortium name="The Broad Institute Genome Sequencing Center for Infectious Disease"/>
            <person name="Wu L."/>
            <person name="Ma J."/>
        </authorList>
    </citation>
    <scope>NUCLEOTIDE SEQUENCE [LARGE SCALE GENOMIC DNA]</scope>
    <source>
        <strain evidence="2">KCTC 13128</strain>
    </source>
</reference>
<accession>A0ABV7CUA0</accession>
<protein>
    <submittedName>
        <fullName evidence="1">Uncharacterized protein</fullName>
    </submittedName>
</protein>
<evidence type="ECO:0000313" key="1">
    <source>
        <dbReference type="EMBL" id="MFC3039977.1"/>
    </source>
</evidence>
<evidence type="ECO:0000313" key="2">
    <source>
        <dbReference type="Proteomes" id="UP001595279"/>
    </source>
</evidence>
<organism evidence="1 2">
    <name type="scientific">Virgibacillus xinjiangensis</name>
    <dbReference type="NCBI Taxonomy" id="393090"/>
    <lineage>
        <taxon>Bacteria</taxon>
        <taxon>Bacillati</taxon>
        <taxon>Bacillota</taxon>
        <taxon>Bacilli</taxon>
        <taxon>Bacillales</taxon>
        <taxon>Bacillaceae</taxon>
        <taxon>Virgibacillus</taxon>
    </lineage>
</organism>
<dbReference type="EMBL" id="JBHRSA010000029">
    <property type="protein sequence ID" value="MFC3039977.1"/>
    <property type="molecule type" value="Genomic_DNA"/>
</dbReference>
<sequence length="41" mass="4816">MGYQPERRDIRGRRGISLGERRYRREVRDIARIEKISAAGA</sequence>
<comment type="caution">
    <text evidence="1">The sequence shown here is derived from an EMBL/GenBank/DDBJ whole genome shotgun (WGS) entry which is preliminary data.</text>
</comment>
<proteinExistence type="predicted"/>
<dbReference type="RefSeq" id="WP_390270482.1">
    <property type="nucleotide sequence ID" value="NZ_JBHRSA010000029.1"/>
</dbReference>
<dbReference type="Proteomes" id="UP001595279">
    <property type="component" value="Unassembled WGS sequence"/>
</dbReference>
<name>A0ABV7CUA0_9BACI</name>
<keyword evidence="2" id="KW-1185">Reference proteome</keyword>
<gene>
    <name evidence="1" type="ORF">ACFOGI_06905</name>
</gene>